<evidence type="ECO:0000313" key="2">
    <source>
        <dbReference type="EMBL" id="AVZ74938.1"/>
    </source>
</evidence>
<feature type="domain" description="Trypsin-co-occurring" evidence="1">
    <location>
        <begin position="8"/>
        <end position="87"/>
    </location>
</feature>
<dbReference type="KEGG" id="slk:SLUN_24915"/>
<proteinExistence type="predicted"/>
<accession>A0A2R4T742</accession>
<dbReference type="GeneID" id="55658493"/>
<dbReference type="Pfam" id="PF19631">
    <property type="entry name" value="Trypco2"/>
    <property type="match status" value="1"/>
</dbReference>
<gene>
    <name evidence="2" type="ORF">SLUN_24915</name>
</gene>
<reference evidence="2 3" key="1">
    <citation type="submission" date="2018-01" db="EMBL/GenBank/DDBJ databases">
        <title>Complete genome sequence of Streptomyces lunaelactis MM109T, a Ferroverdin A producer isolated from cave moonmilk deposits.</title>
        <authorList>
            <person name="Naome A."/>
            <person name="Martinet L."/>
            <person name="Maciejewska M."/>
            <person name="Anderssen S."/>
            <person name="Adam D."/>
            <person name="Tenconi E."/>
            <person name="Deflandre B."/>
            <person name="Arguelles-Arias A."/>
            <person name="Calusinska M."/>
            <person name="Copieters W."/>
            <person name="Karim L."/>
            <person name="Hanikenne M."/>
            <person name="Baurain D."/>
            <person name="van Wezel G."/>
            <person name="Smargiasso N."/>
            <person name="de Pauw E."/>
            <person name="Delfosse P."/>
            <person name="Rigali S."/>
        </authorList>
    </citation>
    <scope>NUCLEOTIDE SEQUENCE [LARGE SCALE GENOMIC DNA]</scope>
    <source>
        <strain evidence="2 3">MM109</strain>
    </source>
</reference>
<protein>
    <recommendedName>
        <fullName evidence="1">Trypsin-co-occurring domain-containing protein</fullName>
    </recommendedName>
</protein>
<dbReference type="InterPro" id="IPR045608">
    <property type="entry name" value="Trypco2"/>
</dbReference>
<organism evidence="2 3">
    <name type="scientific">Streptomyces lunaelactis</name>
    <dbReference type="NCBI Taxonomy" id="1535768"/>
    <lineage>
        <taxon>Bacteria</taxon>
        <taxon>Bacillati</taxon>
        <taxon>Actinomycetota</taxon>
        <taxon>Actinomycetes</taxon>
        <taxon>Kitasatosporales</taxon>
        <taxon>Streptomycetaceae</taxon>
        <taxon>Streptomyces</taxon>
    </lineage>
</organism>
<keyword evidence="3" id="KW-1185">Reference proteome</keyword>
<name>A0A2R4T742_9ACTN</name>
<dbReference type="EMBL" id="CP026304">
    <property type="protein sequence ID" value="AVZ74938.1"/>
    <property type="molecule type" value="Genomic_DNA"/>
</dbReference>
<evidence type="ECO:0000313" key="3">
    <source>
        <dbReference type="Proteomes" id="UP000244201"/>
    </source>
</evidence>
<dbReference type="Proteomes" id="UP000244201">
    <property type="component" value="Chromosome"/>
</dbReference>
<sequence>MNVTDDGVPVEDLVAAVKSAVRQSNISATDTERDLRITSVRLTLHAVATATAGSSWNFRLPFLGMKLKIGRSVTHRDTHLIDMTLVPPDLAQQHELRDGTVDSVLVDAITMIRRVMASAGAGEDPFHLKDSTVSLEFAITEDGTVSLGLDGTLHEEVTHTLLTTMAPPTVVLQPDA</sequence>
<evidence type="ECO:0000259" key="1">
    <source>
        <dbReference type="Pfam" id="PF19631"/>
    </source>
</evidence>
<dbReference type="AlphaFoldDB" id="A0A2R4T742"/>
<dbReference type="RefSeq" id="WP_108151851.1">
    <property type="nucleotide sequence ID" value="NZ_CP026304.1"/>
</dbReference>
<dbReference type="OrthoDB" id="3377019at2"/>